<dbReference type="Pfam" id="PF02543">
    <property type="entry name" value="Carbam_trans_N"/>
    <property type="match status" value="1"/>
</dbReference>
<dbReference type="PANTHER" id="PTHR34847">
    <property type="entry name" value="NODULATION PROTEIN U"/>
    <property type="match status" value="1"/>
</dbReference>
<dbReference type="InterPro" id="IPR003696">
    <property type="entry name" value="Carbtransf_dom"/>
</dbReference>
<gene>
    <name evidence="4" type="ORF">MECH1_V1_2027</name>
</gene>
<dbReference type="InterPro" id="IPR043129">
    <property type="entry name" value="ATPase_NBD"/>
</dbReference>
<sequence length="585" mass="64579">MNETRTYYIGLGATFHDPALALVGPGGEVLFAEAAERPLQSKRALNCPPDALDRVAALLQDHCADAQGFVVARNWRKRRPGYERLAALLGWLTPEGLRFRSGRRLHTWLEGPELHHMLACQRQALGRAGLDLARVLRRDFPAVPVRFRYYDHHLTHAALACYGSPFEEAACAVLDAYGEEGSLAFFAYRDGRLTPCGAARGPQSLGLFYMKLTELCGFHWLKGEEWKVMGLAAHGQTDPQLLGWLRAMVRLEGLGLATCYPVFFDHLRRLERHRRRPEQAPESAADLAHTGQRFFVETVTALLTRFHALGLSEHLALGGGCALNSACNGLLLAQTPFRSLYVPPAPADDGTALGAALLAFHDDHPGRHGAPRLLSPYLGSRMGDHAVERYARYGGLAVRRFPDGGVEAAAAELLAAGKILGWVQGRAEFGPRALGNRSILADPRRPELGKRLTTEVKFREPFRPYAPAILHEFGPAYFEGYQEAPYMERALPFRPEARGRVPAVVHVDGTGRLQTVKREWNPRFHALLTEFHRRTDVPVLLNTSFNVMGKPMVHSVEDAFAVFLGSGLDALVIGDTLFSKPGSCP</sequence>
<dbReference type="RefSeq" id="WP_348757368.1">
    <property type="nucleotide sequence ID" value="NZ_OZ026884.1"/>
</dbReference>
<evidence type="ECO:0000256" key="1">
    <source>
        <dbReference type="ARBA" id="ARBA00006129"/>
    </source>
</evidence>
<evidence type="ECO:0000259" key="2">
    <source>
        <dbReference type="Pfam" id="PF02543"/>
    </source>
</evidence>
<evidence type="ECO:0000313" key="4">
    <source>
        <dbReference type="EMBL" id="CAL1240803.1"/>
    </source>
</evidence>
<dbReference type="Proteomes" id="UP001497493">
    <property type="component" value="Chromosome"/>
</dbReference>
<dbReference type="Gene3D" id="3.90.870.20">
    <property type="entry name" value="Carbamoyltransferase, C-terminal domain"/>
    <property type="match status" value="1"/>
</dbReference>
<keyword evidence="5" id="KW-1185">Reference proteome</keyword>
<evidence type="ECO:0000259" key="3">
    <source>
        <dbReference type="Pfam" id="PF16861"/>
    </source>
</evidence>
<dbReference type="InterPro" id="IPR038152">
    <property type="entry name" value="Carbam_trans_C_sf"/>
</dbReference>
<feature type="domain" description="Carbamoyltransferase" evidence="2">
    <location>
        <begin position="148"/>
        <end position="357"/>
    </location>
</feature>
<dbReference type="EMBL" id="OZ026884">
    <property type="protein sequence ID" value="CAL1240803.1"/>
    <property type="molecule type" value="Genomic_DNA"/>
</dbReference>
<dbReference type="InterPro" id="IPR031730">
    <property type="entry name" value="Carbam_trans_C"/>
</dbReference>
<protein>
    <submittedName>
        <fullName evidence="4">Carbamoyltransferase</fullName>
    </submittedName>
</protein>
<dbReference type="Gene3D" id="3.30.420.40">
    <property type="match status" value="2"/>
</dbReference>
<proteinExistence type="inferred from homology"/>
<dbReference type="Pfam" id="PF16861">
    <property type="entry name" value="Carbam_trans_C"/>
    <property type="match status" value="1"/>
</dbReference>
<comment type="similarity">
    <text evidence="1">Belongs to the NodU/CmcH family.</text>
</comment>
<feature type="domain" description="Carbamoyltransferase C-terminal" evidence="3">
    <location>
        <begin position="411"/>
        <end position="580"/>
    </location>
</feature>
<reference evidence="4 5" key="1">
    <citation type="submission" date="2024-04" db="EMBL/GenBank/DDBJ databases">
        <authorList>
            <person name="Cremers G."/>
        </authorList>
    </citation>
    <scope>NUCLEOTIDE SEQUENCE [LARGE SCALE GENOMIC DNA]</scope>
    <source>
        <strain evidence="4">MeCH1-AG</strain>
    </source>
</reference>
<dbReference type="InterPro" id="IPR051338">
    <property type="entry name" value="NodU/CmcH_Carbamoyltrnsfr"/>
</dbReference>
<dbReference type="CDD" id="cd24033">
    <property type="entry name" value="ASKHA_NBD_NodU_CmcH-like_N"/>
    <property type="match status" value="1"/>
</dbReference>
<dbReference type="PANTHER" id="PTHR34847:SF1">
    <property type="entry name" value="NODULATION PROTEIN U"/>
    <property type="match status" value="1"/>
</dbReference>
<name>A0ABM9NJJ3_9GAMM</name>
<accession>A0ABM9NJJ3</accession>
<dbReference type="SUPFAM" id="SSF53067">
    <property type="entry name" value="Actin-like ATPase domain"/>
    <property type="match status" value="1"/>
</dbReference>
<evidence type="ECO:0000313" key="5">
    <source>
        <dbReference type="Proteomes" id="UP001497493"/>
    </source>
</evidence>
<organism evidence="4 5">
    <name type="scientific">Candidatus Methylocalor cossyra</name>
    <dbReference type="NCBI Taxonomy" id="3108543"/>
    <lineage>
        <taxon>Bacteria</taxon>
        <taxon>Pseudomonadati</taxon>
        <taxon>Pseudomonadota</taxon>
        <taxon>Gammaproteobacteria</taxon>
        <taxon>Methylococcales</taxon>
        <taxon>Methylococcaceae</taxon>
        <taxon>Candidatus Methylocalor</taxon>
    </lineage>
</organism>